<dbReference type="NCBIfam" id="TIGR02246">
    <property type="entry name" value="SgcJ/EcaC family oxidoreductase"/>
    <property type="match status" value="1"/>
</dbReference>
<dbReference type="Proteomes" id="UP000433652">
    <property type="component" value="Unassembled WGS sequence"/>
</dbReference>
<dbReference type="Pfam" id="PF14534">
    <property type="entry name" value="DUF4440"/>
    <property type="match status" value="1"/>
</dbReference>
<gene>
    <name evidence="2" type="ORF">GRI89_07090</name>
</gene>
<dbReference type="AlphaFoldDB" id="A0A6I4STH4"/>
<accession>A0A6I4STH4</accession>
<organism evidence="2 3">
    <name type="scientific">Croceibacterium salegens</name>
    <dbReference type="NCBI Taxonomy" id="1737568"/>
    <lineage>
        <taxon>Bacteria</taxon>
        <taxon>Pseudomonadati</taxon>
        <taxon>Pseudomonadota</taxon>
        <taxon>Alphaproteobacteria</taxon>
        <taxon>Sphingomonadales</taxon>
        <taxon>Erythrobacteraceae</taxon>
        <taxon>Croceibacterium</taxon>
    </lineage>
</organism>
<keyword evidence="3" id="KW-1185">Reference proteome</keyword>
<feature type="domain" description="DUF4440" evidence="1">
    <location>
        <begin position="73"/>
        <end position="185"/>
    </location>
</feature>
<dbReference type="Gene3D" id="3.10.450.50">
    <property type="match status" value="1"/>
</dbReference>
<dbReference type="SUPFAM" id="SSF54427">
    <property type="entry name" value="NTF2-like"/>
    <property type="match status" value="1"/>
</dbReference>
<dbReference type="InterPro" id="IPR011944">
    <property type="entry name" value="Steroid_delta5-4_isomerase"/>
</dbReference>
<name>A0A6I4STH4_9SPHN</name>
<proteinExistence type="predicted"/>
<dbReference type="InterPro" id="IPR027843">
    <property type="entry name" value="DUF4440"/>
</dbReference>
<dbReference type="EMBL" id="WTYM01000033">
    <property type="protein sequence ID" value="MXO59304.1"/>
    <property type="molecule type" value="Genomic_DNA"/>
</dbReference>
<evidence type="ECO:0000313" key="2">
    <source>
        <dbReference type="EMBL" id="MXO59304.1"/>
    </source>
</evidence>
<comment type="caution">
    <text evidence="2">The sequence shown here is derived from an EMBL/GenBank/DDBJ whole genome shotgun (WGS) entry which is preliminary data.</text>
</comment>
<sequence length="225" mass="23982">MAARRNYFTYCSKYASFPPWNAILFGEAGTMRKYLILVAAPLVLLAACDRGTSDTKAVAESTDSDIASVKREIQAVEQAQIDAIGTKNAASAAAVYADDAVLLVPSEPALVGQAAIAEAFKAGLDDSAYNVELVPGSKKYRIAGGADFAVTQFTAKWTYTFDGKPHTDTLQNVTVWERRGGTWRIVTDLNRVDPVAEPPVVQGGDDVIFSNPIGPGVPKPGRLDG</sequence>
<protein>
    <submittedName>
        <fullName evidence="2">SgcJ/EcaC family oxidoreductase</fullName>
    </submittedName>
</protein>
<dbReference type="InterPro" id="IPR032710">
    <property type="entry name" value="NTF2-like_dom_sf"/>
</dbReference>
<reference evidence="2 3" key="1">
    <citation type="submission" date="2019-12" db="EMBL/GenBank/DDBJ databases">
        <title>Genomic-based taxomic classification of the family Erythrobacteraceae.</title>
        <authorList>
            <person name="Xu L."/>
        </authorList>
    </citation>
    <scope>NUCLEOTIDE SEQUENCE [LARGE SCALE GENOMIC DNA]</scope>
    <source>
        <strain evidence="2 3">MCCC 1K01500</strain>
    </source>
</reference>
<evidence type="ECO:0000313" key="3">
    <source>
        <dbReference type="Proteomes" id="UP000433652"/>
    </source>
</evidence>
<evidence type="ECO:0000259" key="1">
    <source>
        <dbReference type="Pfam" id="PF14534"/>
    </source>
</evidence>
<dbReference type="OrthoDB" id="120856at2"/>
<dbReference type="RefSeq" id="WP_159793578.1">
    <property type="nucleotide sequence ID" value="NZ_WTYM01000033.1"/>
</dbReference>